<accession>A0A852WPZ1</accession>
<organism evidence="2 3">
    <name type="scientific">Agromyces hippuratus</name>
    <dbReference type="NCBI Taxonomy" id="286438"/>
    <lineage>
        <taxon>Bacteria</taxon>
        <taxon>Bacillati</taxon>
        <taxon>Actinomycetota</taxon>
        <taxon>Actinomycetes</taxon>
        <taxon>Micrococcales</taxon>
        <taxon>Microbacteriaceae</taxon>
        <taxon>Agromyces</taxon>
    </lineage>
</organism>
<reference evidence="2 3" key="1">
    <citation type="submission" date="2020-07" db="EMBL/GenBank/DDBJ databases">
        <title>Sequencing the genomes of 1000 actinobacteria strains.</title>
        <authorList>
            <person name="Klenk H.-P."/>
        </authorList>
    </citation>
    <scope>NUCLEOTIDE SEQUENCE [LARGE SCALE GENOMIC DNA]</scope>
    <source>
        <strain evidence="2 3">DSM 8598</strain>
    </source>
</reference>
<proteinExistence type="predicted"/>
<sequence length="157" mass="16265">MELSAIRSLARPRRRSIRRTILSALGMAAIVLGLLAMHSFGAEHAPAPQLSAATAHAADSGHGEGDEIVAAATSVVASITATAVQCDAACMHGVLDCALMIMTCAMIIAVAALIVFSRGPVIYRKIFDAGTLVIGAASRIPLPIHRPDLTVLSISRT</sequence>
<protein>
    <submittedName>
        <fullName evidence="2">Uncharacterized protein</fullName>
    </submittedName>
</protein>
<keyword evidence="1" id="KW-0472">Membrane</keyword>
<comment type="caution">
    <text evidence="2">The sequence shown here is derived from an EMBL/GenBank/DDBJ whole genome shotgun (WGS) entry which is preliminary data.</text>
</comment>
<keyword evidence="1" id="KW-0812">Transmembrane</keyword>
<dbReference type="Proteomes" id="UP000549066">
    <property type="component" value="Unassembled WGS sequence"/>
</dbReference>
<feature type="transmembrane region" description="Helical" evidence="1">
    <location>
        <begin position="21"/>
        <end position="40"/>
    </location>
</feature>
<keyword evidence="1" id="KW-1133">Transmembrane helix</keyword>
<evidence type="ECO:0000256" key="1">
    <source>
        <dbReference type="SAM" id="Phobius"/>
    </source>
</evidence>
<name>A0A852WPZ1_9MICO</name>
<evidence type="ECO:0000313" key="2">
    <source>
        <dbReference type="EMBL" id="NYG20049.1"/>
    </source>
</evidence>
<gene>
    <name evidence="2" type="ORF">BJY17_000796</name>
</gene>
<dbReference type="AlphaFoldDB" id="A0A852WPZ1"/>
<dbReference type="EMBL" id="JACCFI010000001">
    <property type="protein sequence ID" value="NYG20049.1"/>
    <property type="molecule type" value="Genomic_DNA"/>
</dbReference>
<evidence type="ECO:0000313" key="3">
    <source>
        <dbReference type="Proteomes" id="UP000549066"/>
    </source>
</evidence>
<dbReference type="RefSeq" id="WP_179550230.1">
    <property type="nucleotide sequence ID" value="NZ_JACCFI010000001.1"/>
</dbReference>
<keyword evidence="3" id="KW-1185">Reference proteome</keyword>
<feature type="transmembrane region" description="Helical" evidence="1">
    <location>
        <begin position="98"/>
        <end position="116"/>
    </location>
</feature>